<sequence>MSIPPRNYQTCCCPSTVETISHALATRRLNILSRHQIDRKTSTSVFTSSSSNSIVSSSSRFLALILISSSQGIVLLGLIVTSIFRAGLVLIKLVNCCGCLLEVVILLVKVK</sequence>
<feature type="transmembrane region" description="Helical" evidence="1">
    <location>
        <begin position="90"/>
        <end position="108"/>
    </location>
</feature>
<keyword evidence="3" id="KW-1185">Reference proteome</keyword>
<evidence type="ECO:0000313" key="2">
    <source>
        <dbReference type="EMBL" id="KAK1435147.1"/>
    </source>
</evidence>
<reference evidence="2" key="1">
    <citation type="journal article" date="2023" name="bioRxiv">
        <title>Improved chromosome-level genome assembly for marigold (Tagetes erecta).</title>
        <authorList>
            <person name="Jiang F."/>
            <person name="Yuan L."/>
            <person name="Wang S."/>
            <person name="Wang H."/>
            <person name="Xu D."/>
            <person name="Wang A."/>
            <person name="Fan W."/>
        </authorList>
    </citation>
    <scope>NUCLEOTIDE SEQUENCE</scope>
    <source>
        <strain evidence="2">WSJ</strain>
        <tissue evidence="2">Leaf</tissue>
    </source>
</reference>
<evidence type="ECO:0000256" key="1">
    <source>
        <dbReference type="SAM" id="Phobius"/>
    </source>
</evidence>
<dbReference type="AlphaFoldDB" id="A0AAD8LB40"/>
<evidence type="ECO:0008006" key="4">
    <source>
        <dbReference type="Google" id="ProtNLM"/>
    </source>
</evidence>
<organism evidence="2 3">
    <name type="scientific">Tagetes erecta</name>
    <name type="common">African marigold</name>
    <dbReference type="NCBI Taxonomy" id="13708"/>
    <lineage>
        <taxon>Eukaryota</taxon>
        <taxon>Viridiplantae</taxon>
        <taxon>Streptophyta</taxon>
        <taxon>Embryophyta</taxon>
        <taxon>Tracheophyta</taxon>
        <taxon>Spermatophyta</taxon>
        <taxon>Magnoliopsida</taxon>
        <taxon>eudicotyledons</taxon>
        <taxon>Gunneridae</taxon>
        <taxon>Pentapetalae</taxon>
        <taxon>asterids</taxon>
        <taxon>campanulids</taxon>
        <taxon>Asterales</taxon>
        <taxon>Asteraceae</taxon>
        <taxon>Asteroideae</taxon>
        <taxon>Heliantheae alliance</taxon>
        <taxon>Tageteae</taxon>
        <taxon>Tagetes</taxon>
    </lineage>
</organism>
<comment type="caution">
    <text evidence="2">The sequence shown here is derived from an EMBL/GenBank/DDBJ whole genome shotgun (WGS) entry which is preliminary data.</text>
</comment>
<keyword evidence="1" id="KW-1133">Transmembrane helix</keyword>
<proteinExistence type="predicted"/>
<dbReference type="Proteomes" id="UP001229421">
    <property type="component" value="Unassembled WGS sequence"/>
</dbReference>
<keyword evidence="1" id="KW-0812">Transmembrane</keyword>
<keyword evidence="1" id="KW-0472">Membrane</keyword>
<name>A0AAD8LB40_TARER</name>
<dbReference type="EMBL" id="JAUHHV010000001">
    <property type="protein sequence ID" value="KAK1435147.1"/>
    <property type="molecule type" value="Genomic_DNA"/>
</dbReference>
<gene>
    <name evidence="2" type="ORF">QVD17_00907</name>
</gene>
<protein>
    <recommendedName>
        <fullName evidence="4">Transmembrane protein</fullName>
    </recommendedName>
</protein>
<accession>A0AAD8LB40</accession>
<evidence type="ECO:0000313" key="3">
    <source>
        <dbReference type="Proteomes" id="UP001229421"/>
    </source>
</evidence>
<feature type="transmembrane region" description="Helical" evidence="1">
    <location>
        <begin position="61"/>
        <end position="84"/>
    </location>
</feature>